<feature type="transmembrane region" description="Helical" evidence="1">
    <location>
        <begin position="12"/>
        <end position="29"/>
    </location>
</feature>
<reference evidence="2 3" key="1">
    <citation type="submission" date="2014-12" db="EMBL/GenBank/DDBJ databases">
        <title>Draft genome sequences of 29 type strains of Enterococci.</title>
        <authorList>
            <person name="Zhong Z."/>
            <person name="Sun Z."/>
            <person name="Liu W."/>
            <person name="Zhang W."/>
            <person name="Zhang H."/>
        </authorList>
    </citation>
    <scope>NUCLEOTIDE SEQUENCE [LARGE SCALE GENOMIC DNA]</scope>
    <source>
        <strain evidence="2 3">DSM 17029</strain>
    </source>
</reference>
<name>A0A1L8RII4_9ENTE</name>
<evidence type="ECO:0000256" key="1">
    <source>
        <dbReference type="SAM" id="Phobius"/>
    </source>
</evidence>
<keyword evidence="1" id="KW-0472">Membrane</keyword>
<protein>
    <submittedName>
        <fullName evidence="2">Uncharacterized protein</fullName>
    </submittedName>
</protein>
<organism evidence="2 3">
    <name type="scientific">Enterococcus canis</name>
    <dbReference type="NCBI Taxonomy" id="214095"/>
    <lineage>
        <taxon>Bacteria</taxon>
        <taxon>Bacillati</taxon>
        <taxon>Bacillota</taxon>
        <taxon>Bacilli</taxon>
        <taxon>Lactobacillales</taxon>
        <taxon>Enterococcaceae</taxon>
        <taxon>Enterococcus</taxon>
    </lineage>
</organism>
<dbReference type="RefSeq" id="WP_067390352.1">
    <property type="nucleotide sequence ID" value="NZ_JXKH01000002.1"/>
</dbReference>
<accession>A0A1L8RII4</accession>
<proteinExistence type="predicted"/>
<dbReference type="AlphaFoldDB" id="A0A1L8RII4"/>
<comment type="caution">
    <text evidence="2">The sequence shown here is derived from an EMBL/GenBank/DDBJ whole genome shotgun (WGS) entry which is preliminary data.</text>
</comment>
<dbReference type="STRING" id="214095.RU97_GL001114"/>
<evidence type="ECO:0000313" key="3">
    <source>
        <dbReference type="Proteomes" id="UP000181884"/>
    </source>
</evidence>
<gene>
    <name evidence="2" type="ORF">RU97_GL001114</name>
</gene>
<keyword evidence="1" id="KW-0812">Transmembrane</keyword>
<keyword evidence="3" id="KW-1185">Reference proteome</keyword>
<sequence length="123" mass="14139">MLKRVIFKFEWVLLLGLGVLLSADLLYHLEDYLEGPDTLGGWARIVSLLILFVLVTLIAIHKWQQERVLQRYIHHFAFSKEELAVAAGIPDFEIFQLSDRLLIIGGSNRKRALQALHIKYGNL</sequence>
<evidence type="ECO:0000313" key="2">
    <source>
        <dbReference type="EMBL" id="OJG19543.1"/>
    </source>
</evidence>
<dbReference type="EMBL" id="JXKH01000002">
    <property type="protein sequence ID" value="OJG19543.1"/>
    <property type="molecule type" value="Genomic_DNA"/>
</dbReference>
<keyword evidence="1" id="KW-1133">Transmembrane helix</keyword>
<dbReference type="Proteomes" id="UP000181884">
    <property type="component" value="Unassembled WGS sequence"/>
</dbReference>
<feature type="transmembrane region" description="Helical" evidence="1">
    <location>
        <begin position="41"/>
        <end position="60"/>
    </location>
</feature>